<reference evidence="3" key="1">
    <citation type="journal article" date="2010" name="PLoS Negl. Trop. Dis.">
        <title>The genome sequence of Trypanosoma brucei gambiense, causative agent of chronic human african trypanosomiasis.</title>
        <authorList>
            <person name="Jackson A.P."/>
            <person name="Sanders M."/>
            <person name="Berry A."/>
            <person name="McQuillan J."/>
            <person name="Aslett M.A."/>
            <person name="Quail M.A."/>
            <person name="Chukualim B."/>
            <person name="Capewell P."/>
            <person name="MacLeod A."/>
            <person name="Melville S.E."/>
            <person name="Gibson W."/>
            <person name="Barry J.D."/>
            <person name="Berriman M."/>
            <person name="Hertz-Fowler C."/>
        </authorList>
    </citation>
    <scope>NUCLEOTIDE SEQUENCE [LARGE SCALE GENOMIC DNA]</scope>
    <source>
        <strain evidence="3">MHOM/CI/86/DAL972</strain>
    </source>
</reference>
<dbReference type="PANTHER" id="PTHR12975:SF6">
    <property type="entry name" value="TRAFFICKING PROTEIN PARTICLE COMPLEX SUBUNIT 8"/>
    <property type="match status" value="1"/>
</dbReference>
<dbReference type="EMBL" id="FN554966">
    <property type="protein sequence ID" value="CBH09804.1"/>
    <property type="molecule type" value="Genomic_DNA"/>
</dbReference>
<proteinExistence type="predicted"/>
<keyword evidence="1" id="KW-0175">Coiled coil</keyword>
<dbReference type="Pfam" id="PF12739">
    <property type="entry name" value="TRAPPC-Trs85"/>
    <property type="match status" value="1"/>
</dbReference>
<protein>
    <submittedName>
        <fullName evidence="2">Uncharacterized protein</fullName>
    </submittedName>
</protein>
<dbReference type="RefSeq" id="XP_011772097.1">
    <property type="nucleotide sequence ID" value="XM_011773795.1"/>
</dbReference>
<accession>C9ZK40</accession>
<dbReference type="OrthoDB" id="437922at2759"/>
<dbReference type="VEuPathDB" id="TriTrypDB:Tbg972.3.1430"/>
<dbReference type="Proteomes" id="UP000002316">
    <property type="component" value="Chromosome 3"/>
</dbReference>
<dbReference type="PANTHER" id="PTHR12975">
    <property type="entry name" value="TRANSPORT PROTEIN TRAPP"/>
    <property type="match status" value="1"/>
</dbReference>
<sequence>MELRQWVESRYRHPVVVVLASRTADEAARRNGMDLINMIRPFAVYDGDLFARLTDRADATLVRNFGVRLTRAQCVREVGETTLLHHLRDLLCGQSEVELALGEQLDRALQCLMKKGGGVLTDTRVSAELGSTLLERSHPDWHRQFVQNYVYSVRCSHFDTTDHPVGFIYAASTNASGGVEGILKEFNELKRGQEIGEIWRNMPCMEEEMHSHFLLLHDVTEGPGMDEVNRMFAAVQSSLGHANCALVKVNSISNPQNVKNMDPSVWTDANPSFMDVPSDTACRAVRYSQQLESRSGSPASAGGGGDSASSRVAAEPLLFPRVQAMFGKWPDGTAKVTGCYLSPENVRDLRAVMHHYLSQCLFTFIERKLRSLNTTVNERRTTTLGKMAAWFRNKNEVNKSKTESWVAARGNSRAMYLAGSLEMQMRRAADLSLALADYDAAANFYRLCRAEALATVETRAFNKPLIAAAQEGIGICHFLQGRLLPSSLTPWRAGGTSSKNNSDCRLEVAMNDYDACEMNVYSLRVALLLYEFCRTRTPPLVDRTTALLLHVQHRGMVGRSKLQLAVLQELLAANALFLNPPQCAGMRIKASLPNNFPVHAHVRTYMKYCIAAGDAYCSEDMFQSALRCYLRALFVYGSVGRCGSWPHICEHLFMGLSQLYHQLENPVRAIAMMAVAVLLGTPKYSNPKTALSSLKTFLEKQQEVVGELGIGVCPHMVVPAIVENTVRISVNQYHCDEITTQQQCQLGGEAVETEWQKVEDKLRSHYKDQLTGSPIGTRQWGAELSKFRQSSKRDGSGKKSMRRYTVNQEESLQVSVKLRNPIGSHLTVENMCLLFVSRNEPAKLCRSSESQTIEFAAGASRTITLNFTPQAEGTYVIVGFAWEVMSSLGHYYFATEGASGAASTEGNTSSSNNLGGYVAGMGGGLLLEHAMNNATPEVESPANIEIVVGPPQAWVTMRLEPELPSVLRDGEYFHTFVVVTNNSTHAEAHNVTLQRSATNAQVLWFEDFGLERNIEAEATFNVAQVLHPKESVSISLTVRGQLGHGASPRCRNNIFLLVGYLGGPPTTPGRQDVKATPISPTPSNATVPYVRLHRFVRLIAVKRTIILSSFVLEPVNLASATSALQLTVANVSDTAEQPLRVVRMTAIHRPRWYVAAIHTGALLENDAAGLVVPSGGSFCLPLSVADKATLSRGKAGLGSAVGSDGVADTAPDAQPTAFTEEEYISLTVTLPSPDKCAQVESKISSSVIGSAMSTYFMRTSIRGSGTLGEIAANDGFVFYADKGPDGDQQKVPRVDPVTQVAIGEPFTPICVAVAWMLQDGSGRCGQLFHFVDPVSYLISGGPLSSKAYELQQEELCETLVENRSLHPRQAALLYHVEAPHSVESTKELPDAALIPITVHCRSLSAHVLLVTLKAKTMPAAGIDRSDSPSLLSPTLMTFVGKTSYSFLLLPHENHAVKFTAYVFQSGLVQCNAFHVSAVALRLFSAGVDTSRWKSGMSEAAIIRSLRYSSSSTTSLRQAESFLGELNSGSNSDITELPASMRCDVQTSVFGHAAAAITRVSLASYSPEAVKAAAAAASARMKEYRDDLKKYEESCKSFEHRRSALSASGRVPNSAHATYHPAARLLCEGAGN</sequence>
<name>C9ZK40_TRYB9</name>
<evidence type="ECO:0000313" key="2">
    <source>
        <dbReference type="EMBL" id="CBH09804.1"/>
    </source>
</evidence>
<evidence type="ECO:0000256" key="1">
    <source>
        <dbReference type="SAM" id="Coils"/>
    </source>
</evidence>
<dbReference type="GO" id="GO:1990072">
    <property type="term" value="C:TRAPPIII protein complex"/>
    <property type="evidence" value="ECO:0007669"/>
    <property type="project" value="TreeGrafter"/>
</dbReference>
<evidence type="ECO:0000313" key="3">
    <source>
        <dbReference type="Proteomes" id="UP000002316"/>
    </source>
</evidence>
<dbReference type="InterPro" id="IPR024420">
    <property type="entry name" value="TRAPP_III_complex_Trs85"/>
</dbReference>
<dbReference type="KEGG" id="tbg:TbgDal_III1430"/>
<dbReference type="GeneID" id="23858912"/>
<organism evidence="2 3">
    <name type="scientific">Trypanosoma brucei gambiense (strain MHOM/CI/86/DAL972)</name>
    <dbReference type="NCBI Taxonomy" id="679716"/>
    <lineage>
        <taxon>Eukaryota</taxon>
        <taxon>Discoba</taxon>
        <taxon>Euglenozoa</taxon>
        <taxon>Kinetoplastea</taxon>
        <taxon>Metakinetoplastina</taxon>
        <taxon>Trypanosomatida</taxon>
        <taxon>Trypanosomatidae</taxon>
        <taxon>Trypanosoma</taxon>
    </lineage>
</organism>
<gene>
    <name evidence="2" type="ORF">TbgDal_III1430</name>
</gene>
<feature type="coiled-coil region" evidence="1">
    <location>
        <begin position="1573"/>
        <end position="1600"/>
    </location>
</feature>